<dbReference type="PANTHER" id="PTHR42736">
    <property type="entry name" value="PROTEIN-GLUTAMINE GAMMA-GLUTAMYLTRANSFERASE"/>
    <property type="match status" value="1"/>
</dbReference>
<dbReference type="AlphaFoldDB" id="A0A7W8ZYD3"/>
<dbReference type="Gene3D" id="3.10.620.30">
    <property type="match status" value="1"/>
</dbReference>
<dbReference type="InterPro" id="IPR021878">
    <property type="entry name" value="TgpA_N"/>
</dbReference>
<evidence type="ECO:0000259" key="3">
    <source>
        <dbReference type="SMART" id="SM00460"/>
    </source>
</evidence>
<dbReference type="RefSeq" id="WP_052541967.1">
    <property type="nucleotide sequence ID" value="NZ_JACHBQ010000001.1"/>
</dbReference>
<feature type="transmembrane region" description="Helical" evidence="2">
    <location>
        <begin position="40"/>
        <end position="59"/>
    </location>
</feature>
<dbReference type="Pfam" id="PF01841">
    <property type="entry name" value="Transglut_core"/>
    <property type="match status" value="1"/>
</dbReference>
<name>A0A7W8ZYD3_9MICO</name>
<keyword evidence="2" id="KW-0812">Transmembrane</keyword>
<feature type="transmembrane region" description="Helical" evidence="2">
    <location>
        <begin position="612"/>
        <end position="639"/>
    </location>
</feature>
<evidence type="ECO:0000313" key="5">
    <source>
        <dbReference type="Proteomes" id="UP000561726"/>
    </source>
</evidence>
<dbReference type="EMBL" id="JACHBQ010000001">
    <property type="protein sequence ID" value="MBB5642498.1"/>
    <property type="molecule type" value="Genomic_DNA"/>
</dbReference>
<dbReference type="Proteomes" id="UP000561726">
    <property type="component" value="Unassembled WGS sequence"/>
</dbReference>
<accession>A0A7W8ZYD3</accession>
<dbReference type="InterPro" id="IPR052901">
    <property type="entry name" value="Bact_TGase-like"/>
</dbReference>
<keyword evidence="2" id="KW-1133">Transmembrane helix</keyword>
<proteinExistence type="predicted"/>
<dbReference type="SMART" id="SM00460">
    <property type="entry name" value="TGc"/>
    <property type="match status" value="1"/>
</dbReference>
<feature type="transmembrane region" description="Helical" evidence="2">
    <location>
        <begin position="154"/>
        <end position="171"/>
    </location>
</feature>
<feature type="region of interest" description="Disordered" evidence="1">
    <location>
        <begin position="556"/>
        <end position="596"/>
    </location>
</feature>
<feature type="transmembrane region" description="Helical" evidence="2">
    <location>
        <begin position="66"/>
        <end position="85"/>
    </location>
</feature>
<dbReference type="InterPro" id="IPR002931">
    <property type="entry name" value="Transglutaminase-like"/>
</dbReference>
<gene>
    <name evidence="4" type="ORF">BJ997_003046</name>
</gene>
<feature type="domain" description="Transglutaminase-like" evidence="3">
    <location>
        <begin position="488"/>
        <end position="557"/>
    </location>
</feature>
<organism evidence="4 5">
    <name type="scientific">Cryobacterium roopkundense</name>
    <dbReference type="NCBI Taxonomy" id="1001240"/>
    <lineage>
        <taxon>Bacteria</taxon>
        <taxon>Bacillati</taxon>
        <taxon>Actinomycetota</taxon>
        <taxon>Actinomycetes</taxon>
        <taxon>Micrococcales</taxon>
        <taxon>Microbacteriaceae</taxon>
        <taxon>Cryobacterium</taxon>
    </lineage>
</organism>
<feature type="transmembrane region" description="Helical" evidence="2">
    <location>
        <begin position="224"/>
        <end position="242"/>
    </location>
</feature>
<feature type="compositionally biased region" description="Pro residues" evidence="1">
    <location>
        <begin position="581"/>
        <end position="595"/>
    </location>
</feature>
<evidence type="ECO:0000313" key="4">
    <source>
        <dbReference type="EMBL" id="MBB5642498.1"/>
    </source>
</evidence>
<keyword evidence="2" id="KW-0472">Membrane</keyword>
<dbReference type="Pfam" id="PF11992">
    <property type="entry name" value="TgpA_N"/>
    <property type="match status" value="1"/>
</dbReference>
<dbReference type="OrthoDB" id="3651060at2"/>
<feature type="transmembrane region" description="Helical" evidence="2">
    <location>
        <begin position="127"/>
        <end position="147"/>
    </location>
</feature>
<dbReference type="InterPro" id="IPR038765">
    <property type="entry name" value="Papain-like_cys_pep_sf"/>
</dbReference>
<dbReference type="PANTHER" id="PTHR42736:SF1">
    <property type="entry name" value="PROTEIN-GLUTAMINE GAMMA-GLUTAMYLTRANSFERASE"/>
    <property type="match status" value="1"/>
</dbReference>
<feature type="transmembrane region" description="Helical" evidence="2">
    <location>
        <begin position="12"/>
        <end position="34"/>
    </location>
</feature>
<protein>
    <recommendedName>
        <fullName evidence="3">Transglutaminase-like domain-containing protein</fullName>
    </recommendedName>
</protein>
<dbReference type="SUPFAM" id="SSF54001">
    <property type="entry name" value="Cysteine proteinases"/>
    <property type="match status" value="1"/>
</dbReference>
<evidence type="ECO:0000256" key="2">
    <source>
        <dbReference type="SAM" id="Phobius"/>
    </source>
</evidence>
<evidence type="ECO:0000256" key="1">
    <source>
        <dbReference type="SAM" id="MobiDB-lite"/>
    </source>
</evidence>
<sequence length="771" mass="80725">MRPRIRPRRLTAQLGDVAALFALLGLGVMGFGPVFGGSGYLLAGLGGVVLGLGVAWTGAQLRWGTLTVALATVVAYFVCGGVLALRSSTLLGFVPSLETLRQLALGVVFSWKQLLTVEAPVAGFDTLLIVPLLASLITAVVAGSVALRSPRPGFALMPVVLLFVISISFGTREAVLPVVRGVALAAGGIAWCAWRLADARAATLRATAGDDAAAGSTSAGNRRLLVGAALVAVALVAGVVTGDVGAPAAARQVLRDTVVPPLDLRAYPSPLVSFRKYVRDFKDKPLLTVAGLPDGARLRLATLDLYDGVVYNVSGDGSAGSGTFARVGTEIAETRSGRPARLTFTMEGLTGVWVPDAGYLTSLAFHGDRTKELGDSLHYNRTTGAAMSTLPLQTGDSYTANVIVPDIPGDEQLADRSGATLSMPESHGIPDLVATAAAAAVGDAETPLAQVRAIEKTLHETGFLSHGLEGETASRAGHGAERISTLLGSPQMVGDDEQYAVAMALQVSQLGLPARVVMGFYQADAKAGTVQITGSDLHAWVEVAFDGLGWVSFDPTPPEDQIPQAEQPQPKSEPQAQVLQPPLPPQAPVEVPPTVLPDEALDENGAGIWATVWFIAGITGGVLLLLLVVFGPLIFVGALKARRRRRRFAAVRPSDRLSGGWSEVVDTATDLGVPFTPGLTRTEGSIALDGHYPGSGVTLLANRVDAGVFGPTEATDAQLAEFWHDVDRLVGSMSASVGPWSRLRARLSVRSFWNSWTQGAIVLTQKWRHTS</sequence>
<reference evidence="4 5" key="1">
    <citation type="submission" date="2020-08" db="EMBL/GenBank/DDBJ databases">
        <title>Sequencing the genomes of 1000 actinobacteria strains.</title>
        <authorList>
            <person name="Klenk H.-P."/>
        </authorList>
    </citation>
    <scope>NUCLEOTIDE SEQUENCE [LARGE SCALE GENOMIC DNA]</scope>
    <source>
        <strain evidence="4 5">DSM 21065</strain>
    </source>
</reference>
<comment type="caution">
    <text evidence="4">The sequence shown here is derived from an EMBL/GenBank/DDBJ whole genome shotgun (WGS) entry which is preliminary data.</text>
</comment>
<feature type="transmembrane region" description="Helical" evidence="2">
    <location>
        <begin position="177"/>
        <end position="197"/>
    </location>
</feature>